<dbReference type="EMBL" id="LUHQ01000005">
    <property type="protein sequence ID" value="OAO94969.1"/>
    <property type="molecule type" value="Genomic_DNA"/>
</dbReference>
<sequence length="57" mass="6418">MSSPWVTGFTDWPLIVELRVREANSTEETFESVRDLNYGGPEISTVGGFCFRSDICD</sequence>
<dbReference type="Proteomes" id="UP000078284">
    <property type="component" value="Chromosome 5"/>
</dbReference>
<organism evidence="1 2">
    <name type="scientific">Arabidopsis thaliana</name>
    <name type="common">Mouse-ear cress</name>
    <dbReference type="NCBI Taxonomy" id="3702"/>
    <lineage>
        <taxon>Eukaryota</taxon>
        <taxon>Viridiplantae</taxon>
        <taxon>Streptophyta</taxon>
        <taxon>Embryophyta</taxon>
        <taxon>Tracheophyta</taxon>
        <taxon>Spermatophyta</taxon>
        <taxon>Magnoliopsida</taxon>
        <taxon>eudicotyledons</taxon>
        <taxon>Gunneridae</taxon>
        <taxon>Pentapetalae</taxon>
        <taxon>rosids</taxon>
        <taxon>malvids</taxon>
        <taxon>Brassicales</taxon>
        <taxon>Brassicaceae</taxon>
        <taxon>Camelineae</taxon>
        <taxon>Arabidopsis</taxon>
    </lineage>
</organism>
<comment type="caution">
    <text evidence="1">The sequence shown here is derived from an EMBL/GenBank/DDBJ whole genome shotgun (WGS) entry which is preliminary data.</text>
</comment>
<reference evidence="2" key="1">
    <citation type="journal article" date="2016" name="Proc. Natl. Acad. Sci. U.S.A.">
        <title>Chromosome-level assembly of Arabidopsis thaliana Ler reveals the extent of translocation and inversion polymorphisms.</title>
        <authorList>
            <person name="Zapata L."/>
            <person name="Ding J."/>
            <person name="Willing E.M."/>
            <person name="Hartwig B."/>
            <person name="Bezdan D."/>
            <person name="Jiao W.B."/>
            <person name="Patel V."/>
            <person name="Velikkakam James G."/>
            <person name="Koornneef M."/>
            <person name="Ossowski S."/>
            <person name="Schneeberger K."/>
        </authorList>
    </citation>
    <scope>NUCLEOTIDE SEQUENCE [LARGE SCALE GENOMIC DNA]</scope>
    <source>
        <strain evidence="2">cv. Landsberg erecta</strain>
    </source>
</reference>
<dbReference type="AlphaFoldDB" id="A0A178UMC8"/>
<protein>
    <submittedName>
        <fullName evidence="1">Uncharacterized protein</fullName>
    </submittedName>
</protein>
<accession>A0A178UMC8</accession>
<gene>
    <name evidence="1" type="ordered locus">AXX17_At5g10400</name>
</gene>
<evidence type="ECO:0000313" key="2">
    <source>
        <dbReference type="Proteomes" id="UP000078284"/>
    </source>
</evidence>
<evidence type="ECO:0000313" key="1">
    <source>
        <dbReference type="EMBL" id="OAO94969.1"/>
    </source>
</evidence>
<name>A0A178UMC8_ARATH</name>
<proteinExistence type="predicted"/>